<evidence type="ECO:0000256" key="1">
    <source>
        <dbReference type="SAM" id="MobiDB-lite"/>
    </source>
</evidence>
<dbReference type="OrthoDB" id="449382at2759"/>
<reference evidence="3 4" key="1">
    <citation type="submission" date="2013-03" db="EMBL/GenBank/DDBJ databases">
        <title>The Genome Sequence of Phialophora europaea CBS 101466.</title>
        <authorList>
            <consortium name="The Broad Institute Genomics Platform"/>
            <person name="Cuomo C."/>
            <person name="de Hoog S."/>
            <person name="Gorbushina A."/>
            <person name="Walker B."/>
            <person name="Young S.K."/>
            <person name="Zeng Q."/>
            <person name="Gargeya S."/>
            <person name="Fitzgerald M."/>
            <person name="Haas B."/>
            <person name="Abouelleil A."/>
            <person name="Allen A.W."/>
            <person name="Alvarado L."/>
            <person name="Arachchi H.M."/>
            <person name="Berlin A.M."/>
            <person name="Chapman S.B."/>
            <person name="Gainer-Dewar J."/>
            <person name="Goldberg J."/>
            <person name="Griggs A."/>
            <person name="Gujja S."/>
            <person name="Hansen M."/>
            <person name="Howarth C."/>
            <person name="Imamovic A."/>
            <person name="Ireland A."/>
            <person name="Larimer J."/>
            <person name="McCowan C."/>
            <person name="Murphy C."/>
            <person name="Pearson M."/>
            <person name="Poon T.W."/>
            <person name="Priest M."/>
            <person name="Roberts A."/>
            <person name="Saif S."/>
            <person name="Shea T."/>
            <person name="Sisk P."/>
            <person name="Sykes S."/>
            <person name="Wortman J."/>
            <person name="Nusbaum C."/>
            <person name="Birren B."/>
        </authorList>
    </citation>
    <scope>NUCLEOTIDE SEQUENCE [LARGE SCALE GENOMIC DNA]</scope>
    <source>
        <strain evidence="3 4">CBS 101466</strain>
    </source>
</reference>
<dbReference type="GO" id="GO:0004721">
    <property type="term" value="F:phosphoprotein phosphatase activity"/>
    <property type="evidence" value="ECO:0007669"/>
    <property type="project" value="InterPro"/>
</dbReference>
<dbReference type="EMBL" id="KB822720">
    <property type="protein sequence ID" value="ETN40847.1"/>
    <property type="molecule type" value="Genomic_DNA"/>
</dbReference>
<feature type="compositionally biased region" description="Polar residues" evidence="1">
    <location>
        <begin position="13"/>
        <end position="34"/>
    </location>
</feature>
<dbReference type="Pfam" id="PF13350">
    <property type="entry name" value="Y_phosphatase3"/>
    <property type="match status" value="2"/>
</dbReference>
<dbReference type="AlphaFoldDB" id="W2RWM1"/>
<evidence type="ECO:0000313" key="4">
    <source>
        <dbReference type="Proteomes" id="UP000030752"/>
    </source>
</evidence>
<organism evidence="3 4">
    <name type="scientific">Cyphellophora europaea (strain CBS 101466)</name>
    <name type="common">Phialophora europaea</name>
    <dbReference type="NCBI Taxonomy" id="1220924"/>
    <lineage>
        <taxon>Eukaryota</taxon>
        <taxon>Fungi</taxon>
        <taxon>Dikarya</taxon>
        <taxon>Ascomycota</taxon>
        <taxon>Pezizomycotina</taxon>
        <taxon>Eurotiomycetes</taxon>
        <taxon>Chaetothyriomycetidae</taxon>
        <taxon>Chaetothyriales</taxon>
        <taxon>Cyphellophoraceae</taxon>
        <taxon>Cyphellophora</taxon>
    </lineage>
</organism>
<dbReference type="PANTHER" id="PTHR31126">
    <property type="entry name" value="TYROSINE-PROTEIN PHOSPHATASE"/>
    <property type="match status" value="1"/>
</dbReference>
<feature type="domain" description="Tyrosine specific protein phosphatases" evidence="2">
    <location>
        <begin position="312"/>
        <end position="352"/>
    </location>
</feature>
<dbReference type="PROSITE" id="PS50056">
    <property type="entry name" value="TYR_PHOSPHATASE_2"/>
    <property type="match status" value="1"/>
</dbReference>
<gene>
    <name evidence="3" type="ORF">HMPREF1541_05127</name>
</gene>
<evidence type="ECO:0000313" key="3">
    <source>
        <dbReference type="EMBL" id="ETN40847.1"/>
    </source>
</evidence>
<proteinExistence type="predicted"/>
<dbReference type="PANTHER" id="PTHR31126:SF1">
    <property type="entry name" value="TYROSINE SPECIFIC PROTEIN PHOSPHATASES DOMAIN-CONTAINING PROTEIN"/>
    <property type="match status" value="1"/>
</dbReference>
<accession>W2RWM1</accession>
<dbReference type="eggNOG" id="ENOG502S0PE">
    <property type="taxonomic scope" value="Eukaryota"/>
</dbReference>
<feature type="compositionally biased region" description="Basic and acidic residues" evidence="1">
    <location>
        <begin position="287"/>
        <end position="297"/>
    </location>
</feature>
<dbReference type="InterPro" id="IPR029021">
    <property type="entry name" value="Prot-tyrosine_phosphatase-like"/>
</dbReference>
<keyword evidence="4" id="KW-1185">Reference proteome</keyword>
<protein>
    <recommendedName>
        <fullName evidence="2">Tyrosine specific protein phosphatases domain-containing protein</fullName>
    </recommendedName>
</protein>
<dbReference type="Gene3D" id="3.90.190.10">
    <property type="entry name" value="Protein tyrosine phosphatase superfamily"/>
    <property type="match status" value="1"/>
</dbReference>
<sequence>MSEAPSIFVAPASPTTSRSTIDPTSNMGSNSLSDGNLPPKDFTKFMPPHLPTPPFIFVPGVPNFRDMGGWPCPPPPSAHPSEVTNPSGATRWQFRRNLIFRCAHPTQLTQTGLMTLDALGVTDIFDLRSAPELKKLSAPEPDADTPFLTTHGHIELPGMTRHFTPVYAAEDYGPEALAKKLQWYTTAIAPGASFSSGFVNAYRDIGLYGARGGSYARILRQIIRSLEAETQREREAADFTAARQQRRGRPGLNSSSNRPVSVFAGLDGILGHLERFPSPGPADVADGAEKKAEEEKQQQQPPAVGASVDPGDGGEDIRRDGGVVFHCTAGKDRTGVLAAILQLLVGVDLEDVAWDYAVTEPGLGSWRRTFIERIARQGMGSGQNGKIESPVGGGDAGEDKKQQQVLSRAEAARICGSRAPNIRAFVKEVLEGEWGGVERYLVDYVGLSVDEVDKLRNGLVVKVPEDEGEEAVMQRKHIEGWSLDGGMEEDAYL</sequence>
<feature type="region of interest" description="Disordered" evidence="1">
    <location>
        <begin position="1"/>
        <end position="40"/>
    </location>
</feature>
<dbReference type="InterPro" id="IPR000387">
    <property type="entry name" value="Tyr_Pase_dom"/>
</dbReference>
<dbReference type="InterPro" id="IPR016130">
    <property type="entry name" value="Tyr_Pase_AS"/>
</dbReference>
<dbReference type="SUPFAM" id="SSF52799">
    <property type="entry name" value="(Phosphotyrosine protein) phosphatases II"/>
    <property type="match status" value="2"/>
</dbReference>
<dbReference type="HOGENOM" id="CLU_057546_1_3_1"/>
<dbReference type="PROSITE" id="PS00383">
    <property type="entry name" value="TYR_PHOSPHATASE_1"/>
    <property type="match status" value="1"/>
</dbReference>
<feature type="region of interest" description="Disordered" evidence="1">
    <location>
        <begin position="277"/>
        <end position="317"/>
    </location>
</feature>
<dbReference type="GeneID" id="19972466"/>
<name>W2RWM1_CYPE1</name>
<dbReference type="InterPro" id="IPR026893">
    <property type="entry name" value="Tyr/Ser_Pase_IphP-type"/>
</dbReference>
<dbReference type="InParanoid" id="W2RWM1"/>
<dbReference type="STRING" id="1220924.W2RWM1"/>
<feature type="region of interest" description="Disordered" evidence="1">
    <location>
        <begin position="379"/>
        <end position="398"/>
    </location>
</feature>
<dbReference type="Proteomes" id="UP000030752">
    <property type="component" value="Unassembled WGS sequence"/>
</dbReference>
<dbReference type="VEuPathDB" id="FungiDB:HMPREF1541_05127"/>
<dbReference type="RefSeq" id="XP_008717690.1">
    <property type="nucleotide sequence ID" value="XM_008719468.1"/>
</dbReference>
<feature type="region of interest" description="Disordered" evidence="1">
    <location>
        <begin position="234"/>
        <end position="259"/>
    </location>
</feature>
<evidence type="ECO:0000259" key="2">
    <source>
        <dbReference type="PROSITE" id="PS50056"/>
    </source>
</evidence>